<dbReference type="GO" id="GO:0008237">
    <property type="term" value="F:metallopeptidase activity"/>
    <property type="evidence" value="ECO:0007669"/>
    <property type="project" value="InterPro"/>
</dbReference>
<feature type="domain" description="Metalloprotease TldD/E C-terminal" evidence="3">
    <location>
        <begin position="232"/>
        <end position="447"/>
    </location>
</feature>
<accession>A0A8J7M534</accession>
<dbReference type="InterPro" id="IPR035068">
    <property type="entry name" value="TldD/PmbA_N"/>
</dbReference>
<comment type="caution">
    <text evidence="5">The sequence shown here is derived from an EMBL/GenBank/DDBJ whole genome shotgun (WGS) entry which is preliminary data.</text>
</comment>
<evidence type="ECO:0000256" key="1">
    <source>
        <dbReference type="ARBA" id="ARBA00005836"/>
    </source>
</evidence>
<dbReference type="Pfam" id="PF19289">
    <property type="entry name" value="PmbA_TldD_3rd"/>
    <property type="match status" value="1"/>
</dbReference>
<dbReference type="PANTHER" id="PTHR43421">
    <property type="entry name" value="METALLOPROTEASE PMBA"/>
    <property type="match status" value="1"/>
</dbReference>
<evidence type="ECO:0000259" key="4">
    <source>
        <dbReference type="Pfam" id="PF19290"/>
    </source>
</evidence>
<dbReference type="Pfam" id="PF01523">
    <property type="entry name" value="PmbA_TldD_1st"/>
    <property type="match status" value="1"/>
</dbReference>
<dbReference type="Gene3D" id="3.30.2290.10">
    <property type="entry name" value="PmbA/TldD superfamily"/>
    <property type="match status" value="1"/>
</dbReference>
<protein>
    <submittedName>
        <fullName evidence="5">TldD/PmbA family protein</fullName>
    </submittedName>
</protein>
<dbReference type="Proteomes" id="UP000655420">
    <property type="component" value="Unassembled WGS sequence"/>
</dbReference>
<dbReference type="InterPro" id="IPR036059">
    <property type="entry name" value="TldD/PmbA_sf"/>
</dbReference>
<feature type="domain" description="Metalloprotease TldD/E N-terminal" evidence="2">
    <location>
        <begin position="25"/>
        <end position="89"/>
    </location>
</feature>
<dbReference type="RefSeq" id="WP_200606145.1">
    <property type="nucleotide sequence ID" value="NZ_JAEHHL010000001.1"/>
</dbReference>
<evidence type="ECO:0000259" key="2">
    <source>
        <dbReference type="Pfam" id="PF01523"/>
    </source>
</evidence>
<dbReference type="AlphaFoldDB" id="A0A8J7M534"/>
<dbReference type="EMBL" id="JAEHHL010000001">
    <property type="protein sequence ID" value="MBK0397882.1"/>
    <property type="molecule type" value="Genomic_DNA"/>
</dbReference>
<reference evidence="5" key="1">
    <citation type="submission" date="2020-12" db="EMBL/GenBank/DDBJ databases">
        <title>Bacterial taxonomy.</title>
        <authorList>
            <person name="Pan X."/>
        </authorList>
    </citation>
    <scope>NUCLEOTIDE SEQUENCE</scope>
    <source>
        <strain evidence="5">M0105</strain>
    </source>
</reference>
<dbReference type="InterPro" id="IPR045569">
    <property type="entry name" value="Metalloprtase-TldD/E_C"/>
</dbReference>
<sequence length="448" mass="46413">MNDIDHIGLAAQLIEAARREGADQADAMVVSAISSAVGVAGGSLEEAERAEATDIGLRVILGKRQASVSSSDLREAAVSEMAARVVAMARAAPDDPWCGLADPGETGGAVDAASLELSDPAEMPGPDVLEALAREAEDAASAVPGVTQVEQAATSWSRDRVTIVQTNGFSGSYTRSSCSIAVSAIAGDGLARERDWAAETRRFWSDLPSPGVVGTRAGHRAAALLSPRRPPSGNFPVIYDERVAGGLIGHMLGAINGSSVARGASWLRDAMGRQILPAGFDVIEDPLILRGRASRPFDAEGIAAARRNLVENGVLQSWVLDLATGRQLGMRTTGNARRGISGTPSPGTTNIRVTQGSRTRDDLVREMGRGLIVTSFIGASINPTTGAYSRGASGFWVEGGEIVHPVNEITLAGSLPEMLPTIVAANDADPEKAVSVPSLLVEGLTVGA</sequence>
<dbReference type="GO" id="GO:0005829">
    <property type="term" value="C:cytosol"/>
    <property type="evidence" value="ECO:0007669"/>
    <property type="project" value="TreeGrafter"/>
</dbReference>
<evidence type="ECO:0000313" key="5">
    <source>
        <dbReference type="EMBL" id="MBK0397882.1"/>
    </source>
</evidence>
<gene>
    <name evidence="5" type="ORF">H0I76_01660</name>
</gene>
<keyword evidence="6" id="KW-1185">Reference proteome</keyword>
<comment type="similarity">
    <text evidence="1">Belongs to the peptidase U62 family.</text>
</comment>
<dbReference type="Pfam" id="PF19290">
    <property type="entry name" value="PmbA_TldD_2nd"/>
    <property type="match status" value="1"/>
</dbReference>
<dbReference type="InterPro" id="IPR047657">
    <property type="entry name" value="PmbA"/>
</dbReference>
<evidence type="ECO:0000259" key="3">
    <source>
        <dbReference type="Pfam" id="PF19289"/>
    </source>
</evidence>
<organism evidence="5 6">
    <name type="scientific">Thermohalobaculum xanthum</name>
    <dbReference type="NCBI Taxonomy" id="2753746"/>
    <lineage>
        <taxon>Bacteria</taxon>
        <taxon>Pseudomonadati</taxon>
        <taxon>Pseudomonadota</taxon>
        <taxon>Alphaproteobacteria</taxon>
        <taxon>Rhodobacterales</taxon>
        <taxon>Paracoccaceae</taxon>
        <taxon>Thermohalobaculum</taxon>
    </lineage>
</organism>
<feature type="domain" description="Metalloprotease TldD/E central" evidence="4">
    <location>
        <begin position="126"/>
        <end position="225"/>
    </location>
</feature>
<name>A0A8J7M534_9RHOB</name>
<evidence type="ECO:0000313" key="6">
    <source>
        <dbReference type="Proteomes" id="UP000655420"/>
    </source>
</evidence>
<dbReference type="InterPro" id="IPR045570">
    <property type="entry name" value="Metalloprtase-TldD/E_cen_dom"/>
</dbReference>
<dbReference type="GO" id="GO:0006508">
    <property type="term" value="P:proteolysis"/>
    <property type="evidence" value="ECO:0007669"/>
    <property type="project" value="InterPro"/>
</dbReference>
<dbReference type="PANTHER" id="PTHR43421:SF1">
    <property type="entry name" value="METALLOPROTEASE PMBA"/>
    <property type="match status" value="1"/>
</dbReference>
<proteinExistence type="inferred from homology"/>
<dbReference type="InterPro" id="IPR002510">
    <property type="entry name" value="Metalloprtase-TldD/E_N"/>
</dbReference>
<dbReference type="SUPFAM" id="SSF111283">
    <property type="entry name" value="Putative modulator of DNA gyrase, PmbA/TldD"/>
    <property type="match status" value="1"/>
</dbReference>